<reference evidence="2" key="1">
    <citation type="submission" date="2018-04" db="EMBL/GenBank/DDBJ databases">
        <title>WGS assembly of Panicum hallii.</title>
        <authorList>
            <person name="Lovell J."/>
            <person name="Jenkins J."/>
            <person name="Lowry D."/>
            <person name="Mamidi S."/>
            <person name="Sreedasyam A."/>
            <person name="Weng X."/>
            <person name="Barry K."/>
            <person name="Bonette J."/>
            <person name="Campitelli B."/>
            <person name="Daum C."/>
            <person name="Gordon S."/>
            <person name="Gould B."/>
            <person name="Lipzen A."/>
            <person name="Macqueen A."/>
            <person name="Palacio-Mejia J."/>
            <person name="Plott C."/>
            <person name="Shakirov E."/>
            <person name="Shu S."/>
            <person name="Yoshinaga Y."/>
            <person name="Zane M."/>
            <person name="Rokhsar D."/>
            <person name="Grimwood J."/>
            <person name="Schmutz J."/>
            <person name="Juenger T."/>
        </authorList>
    </citation>
    <scope>NUCLEOTIDE SEQUENCE [LARGE SCALE GENOMIC DNA]</scope>
    <source>
        <strain evidence="2">FIL2</strain>
    </source>
</reference>
<sequence>MDFSILVTILSPVSVANISSCKALVPSNLLEALYRGYLLILHILEKKKFVLGNPTSSPTILCQTCALVHAQRSLLSSPSEVPSLPAHPASFEPSQPPTLVTTLHPSDKD</sequence>
<organism evidence="2">
    <name type="scientific">Panicum hallii</name>
    <dbReference type="NCBI Taxonomy" id="206008"/>
    <lineage>
        <taxon>Eukaryota</taxon>
        <taxon>Viridiplantae</taxon>
        <taxon>Streptophyta</taxon>
        <taxon>Embryophyta</taxon>
        <taxon>Tracheophyta</taxon>
        <taxon>Spermatophyta</taxon>
        <taxon>Magnoliopsida</taxon>
        <taxon>Liliopsida</taxon>
        <taxon>Poales</taxon>
        <taxon>Poaceae</taxon>
        <taxon>PACMAD clade</taxon>
        <taxon>Panicoideae</taxon>
        <taxon>Panicodae</taxon>
        <taxon>Paniceae</taxon>
        <taxon>Panicinae</taxon>
        <taxon>Panicum</taxon>
        <taxon>Panicum sect. Panicum</taxon>
    </lineage>
</organism>
<feature type="compositionally biased region" description="Polar residues" evidence="1">
    <location>
        <begin position="97"/>
        <end position="109"/>
    </location>
</feature>
<feature type="region of interest" description="Disordered" evidence="1">
    <location>
        <begin position="77"/>
        <end position="109"/>
    </location>
</feature>
<gene>
    <name evidence="2" type="ORF">PAHAL_2G240800</name>
</gene>
<dbReference type="AlphaFoldDB" id="A0A2T8KQ79"/>
<evidence type="ECO:0000256" key="1">
    <source>
        <dbReference type="SAM" id="MobiDB-lite"/>
    </source>
</evidence>
<dbReference type="Gramene" id="PVH64338">
    <property type="protein sequence ID" value="PVH64338"/>
    <property type="gene ID" value="PAHAL_2G240800"/>
</dbReference>
<name>A0A2T8KQ79_9POAL</name>
<proteinExistence type="predicted"/>
<dbReference type="Proteomes" id="UP000243499">
    <property type="component" value="Chromosome 2"/>
</dbReference>
<evidence type="ECO:0000313" key="2">
    <source>
        <dbReference type="EMBL" id="PVH64338.1"/>
    </source>
</evidence>
<protein>
    <submittedName>
        <fullName evidence="2">Uncharacterized protein</fullName>
    </submittedName>
</protein>
<accession>A0A2T8KQ79</accession>
<dbReference type="EMBL" id="CM008047">
    <property type="protein sequence ID" value="PVH64338.1"/>
    <property type="molecule type" value="Genomic_DNA"/>
</dbReference>